<accession>N6XC25</accession>
<reference evidence="1 2" key="1">
    <citation type="submission" date="2013-03" db="EMBL/GenBank/DDBJ databases">
        <title>Reference genome for the Human Microbiome Project.</title>
        <authorList>
            <person name="Aqrawi P."/>
            <person name="Ayvaz T."/>
            <person name="Bess C."/>
            <person name="Blankenburg K."/>
            <person name="Coyle M."/>
            <person name="Deng J."/>
            <person name="Forbes L."/>
            <person name="Fowler G."/>
            <person name="Francisco L."/>
            <person name="Fu Q."/>
            <person name="Gibbs R."/>
            <person name="Gross S."/>
            <person name="Gubbala S."/>
            <person name="Hale W."/>
            <person name="Hemphill L."/>
            <person name="Highlander S."/>
            <person name="Hirani K."/>
            <person name="Jackson L."/>
            <person name="Jakkamsetti A."/>
            <person name="Javaid M."/>
            <person name="Jayaseelan J.C."/>
            <person name="Jiang H."/>
            <person name="Joshi V."/>
            <person name="Korchina V."/>
            <person name="Kovar C."/>
            <person name="Lara F."/>
            <person name="Lee S."/>
            <person name="Liu Y."/>
            <person name="Mata R."/>
            <person name="Mathew T."/>
            <person name="Munidasa M."/>
            <person name="Muzny D."/>
            <person name="Nazareth L."/>
            <person name="Ngo R."/>
            <person name="Nguyen L."/>
            <person name="Nguyen N."/>
            <person name="Okwuonu G."/>
            <person name="Ongeri F."/>
            <person name="Palculict T."/>
            <person name="Patil S."/>
            <person name="Petrosino J."/>
            <person name="Pham C."/>
            <person name="Pham P."/>
            <person name="Pu L.-L."/>
            <person name="Qin X."/>
            <person name="Qu J."/>
            <person name="Reid J."/>
            <person name="Ross M."/>
            <person name="Ruth R."/>
            <person name="Saada N."/>
            <person name="San Lucas F."/>
            <person name="Santibanez J."/>
            <person name="Shang Y."/>
            <person name="Simmons D."/>
            <person name="Song X.-Z."/>
            <person name="Tang L.-Y."/>
            <person name="Thornton R."/>
            <person name="Warren J."/>
            <person name="Weissenberger G."/>
            <person name="Wilczek-Boney K."/>
            <person name="Worley K."/>
            <person name="Youmans B."/>
            <person name="Zhang J."/>
            <person name="Zhang L."/>
            <person name="Zhao Z."/>
            <person name="Zhou C."/>
            <person name="Zhu D."/>
            <person name="Zhu Y."/>
        </authorList>
    </citation>
    <scope>NUCLEOTIDE SEQUENCE [LARGE SCALE GENOMIC DNA]</scope>
    <source>
        <strain evidence="1 2">F0333</strain>
    </source>
</reference>
<protein>
    <submittedName>
        <fullName evidence="1">Uncharacterized protein</fullName>
    </submittedName>
</protein>
<comment type="caution">
    <text evidence="1">The sequence shown here is derived from an EMBL/GenBank/DDBJ whole genome shotgun (WGS) entry which is preliminary data.</text>
</comment>
<keyword evidence="2" id="KW-1185">Reference proteome</keyword>
<evidence type="ECO:0000313" key="1">
    <source>
        <dbReference type="EMBL" id="ENO18733.1"/>
    </source>
</evidence>
<dbReference type="STRING" id="888050.HMPREF9004_0403"/>
<dbReference type="HOGENOM" id="CLU_3194940_0_0_11"/>
<dbReference type="AlphaFoldDB" id="N6XC25"/>
<dbReference type="PATRIC" id="fig|888050.3.peg.390"/>
<name>N6XC25_9ACTO</name>
<sequence length="45" mass="5065">MSLHSQWVGPKAVLVQSMTSPTHWKSLLFQTRGHALNESPPPLRL</sequence>
<gene>
    <name evidence="1" type="ORF">HMPREF9004_0403</name>
</gene>
<evidence type="ECO:0000313" key="2">
    <source>
        <dbReference type="Proteomes" id="UP000013015"/>
    </source>
</evidence>
<organism evidence="1 2">
    <name type="scientific">Schaalia cardiffensis F0333</name>
    <dbReference type="NCBI Taxonomy" id="888050"/>
    <lineage>
        <taxon>Bacteria</taxon>
        <taxon>Bacillati</taxon>
        <taxon>Actinomycetota</taxon>
        <taxon>Actinomycetes</taxon>
        <taxon>Actinomycetales</taxon>
        <taxon>Actinomycetaceae</taxon>
        <taxon>Schaalia</taxon>
    </lineage>
</organism>
<proteinExistence type="predicted"/>
<dbReference type="Proteomes" id="UP000013015">
    <property type="component" value="Unassembled WGS sequence"/>
</dbReference>
<dbReference type="EMBL" id="AQHZ01000007">
    <property type="protein sequence ID" value="ENO18733.1"/>
    <property type="molecule type" value="Genomic_DNA"/>
</dbReference>